<proteinExistence type="predicted"/>
<name>A0A3E2X301_9FIRM</name>
<gene>
    <name evidence="1" type="ORF">DWX41_02360</name>
</gene>
<sequence length="67" mass="7289">MEKSASKEKIGLRGAMPPGFLLVVYDSESGNAEYIPPECSIHIINSEWNEKNGLVIRKVNAENSGGL</sequence>
<organism evidence="1 2">
    <name type="scientific">Hungatella hathewayi</name>
    <dbReference type="NCBI Taxonomy" id="154046"/>
    <lineage>
        <taxon>Bacteria</taxon>
        <taxon>Bacillati</taxon>
        <taxon>Bacillota</taxon>
        <taxon>Clostridia</taxon>
        <taxon>Lachnospirales</taxon>
        <taxon>Lachnospiraceae</taxon>
        <taxon>Hungatella</taxon>
    </lineage>
</organism>
<protein>
    <submittedName>
        <fullName evidence="1">Uncharacterized protein</fullName>
    </submittedName>
</protein>
<dbReference type="Proteomes" id="UP000261111">
    <property type="component" value="Unassembled WGS sequence"/>
</dbReference>
<accession>A0A3E2X301</accession>
<dbReference type="EMBL" id="QVIA01000002">
    <property type="protein sequence ID" value="RGC35053.1"/>
    <property type="molecule type" value="Genomic_DNA"/>
</dbReference>
<evidence type="ECO:0000313" key="1">
    <source>
        <dbReference type="EMBL" id="RGC35053.1"/>
    </source>
</evidence>
<dbReference type="AlphaFoldDB" id="A0A3E2X301"/>
<evidence type="ECO:0000313" key="2">
    <source>
        <dbReference type="Proteomes" id="UP000261111"/>
    </source>
</evidence>
<reference evidence="1 2" key="1">
    <citation type="submission" date="2018-08" db="EMBL/GenBank/DDBJ databases">
        <title>A genome reference for cultivated species of the human gut microbiota.</title>
        <authorList>
            <person name="Zou Y."/>
            <person name="Xue W."/>
            <person name="Luo G."/>
        </authorList>
    </citation>
    <scope>NUCLEOTIDE SEQUENCE [LARGE SCALE GENOMIC DNA]</scope>
    <source>
        <strain evidence="1 2">AF19-21</strain>
    </source>
</reference>
<comment type="caution">
    <text evidence="1">The sequence shown here is derived from an EMBL/GenBank/DDBJ whole genome shotgun (WGS) entry which is preliminary data.</text>
</comment>